<evidence type="ECO:0000313" key="2">
    <source>
        <dbReference type="Proteomes" id="UP000683925"/>
    </source>
</evidence>
<organism evidence="1 2">
    <name type="scientific">Paramecium octaurelia</name>
    <dbReference type="NCBI Taxonomy" id="43137"/>
    <lineage>
        <taxon>Eukaryota</taxon>
        <taxon>Sar</taxon>
        <taxon>Alveolata</taxon>
        <taxon>Ciliophora</taxon>
        <taxon>Intramacronucleata</taxon>
        <taxon>Oligohymenophorea</taxon>
        <taxon>Peniculida</taxon>
        <taxon>Parameciidae</taxon>
        <taxon>Paramecium</taxon>
    </lineage>
</organism>
<comment type="caution">
    <text evidence="1">The sequence shown here is derived from an EMBL/GenBank/DDBJ whole genome shotgun (WGS) entry which is preliminary data.</text>
</comment>
<keyword evidence="2" id="KW-1185">Reference proteome</keyword>
<evidence type="ECO:0000313" key="1">
    <source>
        <dbReference type="EMBL" id="CAD8188018.1"/>
    </source>
</evidence>
<sequence>MISIQHPIKQWTDYCFQMKANIYKILEFGVNQLLHYQFHCLLAVFNKYEMKRVELNFKSNSHIFYEENYFLIKGQDMIMIQN</sequence>
<dbReference type="Proteomes" id="UP000683925">
    <property type="component" value="Unassembled WGS sequence"/>
</dbReference>
<gene>
    <name evidence="1" type="ORF">POCTA_138.1.T0910190</name>
</gene>
<protein>
    <submittedName>
        <fullName evidence="1">Uncharacterized protein</fullName>
    </submittedName>
</protein>
<dbReference type="EMBL" id="CAJJDP010000090">
    <property type="protein sequence ID" value="CAD8188018.1"/>
    <property type="molecule type" value="Genomic_DNA"/>
</dbReference>
<reference evidence="1" key="1">
    <citation type="submission" date="2021-01" db="EMBL/GenBank/DDBJ databases">
        <authorList>
            <consortium name="Genoscope - CEA"/>
            <person name="William W."/>
        </authorList>
    </citation>
    <scope>NUCLEOTIDE SEQUENCE</scope>
</reference>
<accession>A0A8S1WCK0</accession>
<dbReference type="AlphaFoldDB" id="A0A8S1WCK0"/>
<proteinExistence type="predicted"/>
<name>A0A8S1WCK0_PAROT</name>